<dbReference type="PATRIC" id="fig|1196324.3.peg.2782"/>
<feature type="domain" description="Glycosyltransferase 2-like" evidence="2">
    <location>
        <begin position="35"/>
        <end position="201"/>
    </location>
</feature>
<reference evidence="3 4" key="1">
    <citation type="journal article" date="2012" name="J. Bacteriol.">
        <title>Genome of Bacillus macauensis ZFHKF-1, a Long-Chain-Forming Bacterium.</title>
        <authorList>
            <person name="Cai L."/>
            <person name="Zhang T."/>
        </authorList>
    </citation>
    <scope>NUCLEOTIDE SEQUENCE [LARGE SCALE GENOMIC DNA]</scope>
    <source>
        <strain evidence="3 4">ZFHKF-1</strain>
    </source>
</reference>
<proteinExistence type="inferred from homology"/>
<gene>
    <name evidence="3" type="ORF">A374_13600</name>
</gene>
<protein>
    <submittedName>
        <fullName evidence="3">Glycosyltransferase</fullName>
    </submittedName>
</protein>
<evidence type="ECO:0000259" key="2">
    <source>
        <dbReference type="Pfam" id="PF00535"/>
    </source>
</evidence>
<dbReference type="STRING" id="1196324.A374_13600"/>
<dbReference type="SUPFAM" id="SSF53448">
    <property type="entry name" value="Nucleotide-diphospho-sugar transferases"/>
    <property type="match status" value="1"/>
</dbReference>
<dbReference type="CDD" id="cd00761">
    <property type="entry name" value="Glyco_tranf_GTA_type"/>
    <property type="match status" value="1"/>
</dbReference>
<name>I8UCT1_9BACL</name>
<dbReference type="AlphaFoldDB" id="I8UCT1"/>
<dbReference type="Proteomes" id="UP000004080">
    <property type="component" value="Unassembled WGS sequence"/>
</dbReference>
<evidence type="ECO:0000313" key="3">
    <source>
        <dbReference type="EMBL" id="EIT84730.1"/>
    </source>
</evidence>
<dbReference type="EMBL" id="AKKV01000030">
    <property type="protein sequence ID" value="EIT84730.1"/>
    <property type="molecule type" value="Genomic_DNA"/>
</dbReference>
<keyword evidence="4" id="KW-1185">Reference proteome</keyword>
<dbReference type="GO" id="GO:0016758">
    <property type="term" value="F:hexosyltransferase activity"/>
    <property type="evidence" value="ECO:0007669"/>
    <property type="project" value="UniProtKB-ARBA"/>
</dbReference>
<organism evidence="3 4">
    <name type="scientific">Fictibacillus macauensis ZFHKF-1</name>
    <dbReference type="NCBI Taxonomy" id="1196324"/>
    <lineage>
        <taxon>Bacteria</taxon>
        <taxon>Bacillati</taxon>
        <taxon>Bacillota</taxon>
        <taxon>Bacilli</taxon>
        <taxon>Bacillales</taxon>
        <taxon>Fictibacillaceae</taxon>
        <taxon>Fictibacillus</taxon>
    </lineage>
</organism>
<dbReference type="eggNOG" id="COG0463">
    <property type="taxonomic scope" value="Bacteria"/>
</dbReference>
<dbReference type="OrthoDB" id="396512at2"/>
<keyword evidence="3" id="KW-0808">Transferase</keyword>
<dbReference type="RefSeq" id="WP_007202798.1">
    <property type="nucleotide sequence ID" value="NZ_AKKV01000030.1"/>
</dbReference>
<comment type="similarity">
    <text evidence="1">Belongs to the glycosyltransferase 2 family.</text>
</comment>
<dbReference type="InterPro" id="IPR001173">
    <property type="entry name" value="Glyco_trans_2-like"/>
</dbReference>
<evidence type="ECO:0000313" key="4">
    <source>
        <dbReference type="Proteomes" id="UP000004080"/>
    </source>
</evidence>
<dbReference type="InterPro" id="IPR029044">
    <property type="entry name" value="Nucleotide-diphossugar_trans"/>
</dbReference>
<dbReference type="PANTHER" id="PTHR22916">
    <property type="entry name" value="GLYCOSYLTRANSFERASE"/>
    <property type="match status" value="1"/>
</dbReference>
<dbReference type="Pfam" id="PF00535">
    <property type="entry name" value="Glycos_transf_2"/>
    <property type="match status" value="1"/>
</dbReference>
<dbReference type="PANTHER" id="PTHR22916:SF3">
    <property type="entry name" value="UDP-GLCNAC:BETAGAL BETA-1,3-N-ACETYLGLUCOSAMINYLTRANSFERASE-LIKE PROTEIN 1"/>
    <property type="match status" value="1"/>
</dbReference>
<evidence type="ECO:0000256" key="1">
    <source>
        <dbReference type="ARBA" id="ARBA00006739"/>
    </source>
</evidence>
<dbReference type="Gene3D" id="3.90.550.10">
    <property type="entry name" value="Spore Coat Polysaccharide Biosynthesis Protein SpsA, Chain A"/>
    <property type="match status" value="1"/>
</dbReference>
<comment type="caution">
    <text evidence="3">The sequence shown here is derived from an EMBL/GenBank/DDBJ whole genome shotgun (WGS) entry which is preliminary data.</text>
</comment>
<accession>I8UCT1</accession>
<sequence length="513" mass="60002">MLNLLKRTFTKKNVYYGIPYKLLNKEQLKKKVKVTVVMPVFNAMDYLERAIDSVIDQTMNVDTITLILVDDGSTDESQSIMEKYSTMHSNIVSVFLSENTGTPALPRNLGTYLAQSTYIMYLDSDDWLAREGVSTLYELMEETGVNFSVGKTIRVGTKKQAIVGKHESNKVRKKVSPYSIQHMFHHLSPCGRMVKLDVIKDHDLTFPDMKYAEDKQFFIDVLLHSPEISTTTTPIYYINRDEENVSLTKRTDTLEKMHTNVEVLKYVMDKNLPEAKERRIVNRIIEFDCTTRLFDRQHFLESEEKDLYFDIYSKVINTFFSYQRSYSLEDSFIKPINRLIFQLFVENRYEDLIALIQWSKEEKDKTVMYEDHLPYYSIKNGELTLPIPFLFKSTEVDLFNSAVKLTVQMEGHSIPAFQQIKLQNRKVIEDIQYIDLHVNVLEAGKIEIYFNIADLESLAEATYAFYLMYEDYKQTLLPFLHKEELLLTISNDQEILAYSTVKDNFSIKVRQRG</sequence>